<keyword evidence="10" id="KW-1185">Reference proteome</keyword>
<feature type="compositionally biased region" description="Basic residues" evidence="6">
    <location>
        <begin position="483"/>
        <end position="501"/>
    </location>
</feature>
<evidence type="ECO:0000256" key="1">
    <source>
        <dbReference type="ARBA" id="ARBA00004123"/>
    </source>
</evidence>
<gene>
    <name evidence="9" type="ORF">BDZ85DRAFT_40173</name>
</gene>
<dbReference type="PANTHER" id="PTHR14052">
    <property type="entry name" value="ORIGIN RECOGNITION COMPLEX SUBUNIT 2"/>
    <property type="match status" value="1"/>
</dbReference>
<protein>
    <recommendedName>
        <fullName evidence="5">Origin recognition complex subunit 2</fullName>
    </recommendedName>
</protein>
<evidence type="ECO:0000313" key="10">
    <source>
        <dbReference type="Proteomes" id="UP000799538"/>
    </source>
</evidence>
<dbReference type="Proteomes" id="UP000799538">
    <property type="component" value="Unassembled WGS sequence"/>
</dbReference>
<keyword evidence="4 5" id="KW-0539">Nucleus</keyword>
<evidence type="ECO:0000256" key="4">
    <source>
        <dbReference type="ARBA" id="ARBA00023242"/>
    </source>
</evidence>
<dbReference type="InterPro" id="IPR056772">
    <property type="entry name" value="RecA-like_ORC2"/>
</dbReference>
<dbReference type="GO" id="GO:0006260">
    <property type="term" value="P:DNA replication"/>
    <property type="evidence" value="ECO:0007669"/>
    <property type="project" value="UniProtKB-UniRule"/>
</dbReference>
<feature type="compositionally biased region" description="Acidic residues" evidence="6">
    <location>
        <begin position="459"/>
        <end position="478"/>
    </location>
</feature>
<dbReference type="PANTHER" id="PTHR14052:SF0">
    <property type="entry name" value="ORIGIN RECOGNITION COMPLEX SUBUNIT 2"/>
    <property type="match status" value="1"/>
</dbReference>
<evidence type="ECO:0000256" key="3">
    <source>
        <dbReference type="ARBA" id="ARBA00022705"/>
    </source>
</evidence>
<feature type="domain" description="Origin recognition complex subunit 2 winged-helix" evidence="8">
    <location>
        <begin position="518"/>
        <end position="575"/>
    </location>
</feature>
<dbReference type="AlphaFoldDB" id="A0A6A6G2N9"/>
<feature type="compositionally biased region" description="Gly residues" evidence="6">
    <location>
        <begin position="504"/>
        <end position="513"/>
    </location>
</feature>
<name>A0A6A6G2N9_9PEZI</name>
<reference evidence="10" key="1">
    <citation type="journal article" date="2020" name="Stud. Mycol.">
        <title>101 Dothideomycetes genomes: A test case for predicting lifestyles and emergence of pathogens.</title>
        <authorList>
            <person name="Haridas S."/>
            <person name="Albert R."/>
            <person name="Binder M."/>
            <person name="Bloem J."/>
            <person name="LaButti K."/>
            <person name="Salamov A."/>
            <person name="Andreopoulos B."/>
            <person name="Baker S."/>
            <person name="Barry K."/>
            <person name="Bills G."/>
            <person name="Bluhm B."/>
            <person name="Cannon C."/>
            <person name="Castanera R."/>
            <person name="Culley D."/>
            <person name="Daum C."/>
            <person name="Ezra D."/>
            <person name="Gonzalez J."/>
            <person name="Henrissat B."/>
            <person name="Kuo A."/>
            <person name="Liang C."/>
            <person name="Lipzen A."/>
            <person name="Lutzoni F."/>
            <person name="Magnuson J."/>
            <person name="Mondo S."/>
            <person name="Nolan M."/>
            <person name="Ohm R."/>
            <person name="Pangilinan J."/>
            <person name="Park H.-J."/>
            <person name="Ramirez L."/>
            <person name="Alfaro M."/>
            <person name="Sun H."/>
            <person name="Tritt A."/>
            <person name="Yoshinaga Y."/>
            <person name="Zwiers L.-H."/>
            <person name="Turgeon B."/>
            <person name="Goodwin S."/>
            <person name="Spatafora J."/>
            <person name="Crous P."/>
            <person name="Grigoriev I."/>
        </authorList>
    </citation>
    <scope>NUCLEOTIDE SEQUENCE [LARGE SCALE GENOMIC DNA]</scope>
    <source>
        <strain evidence="10">CECT 20119</strain>
    </source>
</reference>
<proteinExistence type="inferred from homology"/>
<feature type="region of interest" description="Disordered" evidence="6">
    <location>
        <begin position="450"/>
        <end position="517"/>
    </location>
</feature>
<evidence type="ECO:0000256" key="5">
    <source>
        <dbReference type="RuleBase" id="RU368084"/>
    </source>
</evidence>
<dbReference type="EMBL" id="ML992515">
    <property type="protein sequence ID" value="KAF2219700.1"/>
    <property type="molecule type" value="Genomic_DNA"/>
</dbReference>
<organism evidence="9 10">
    <name type="scientific">Elsinoe ampelina</name>
    <dbReference type="NCBI Taxonomy" id="302913"/>
    <lineage>
        <taxon>Eukaryota</taxon>
        <taxon>Fungi</taxon>
        <taxon>Dikarya</taxon>
        <taxon>Ascomycota</taxon>
        <taxon>Pezizomycotina</taxon>
        <taxon>Dothideomycetes</taxon>
        <taxon>Dothideomycetidae</taxon>
        <taxon>Myriangiales</taxon>
        <taxon>Elsinoaceae</taxon>
        <taxon>Elsinoe</taxon>
    </lineage>
</organism>
<accession>A0A6A6G2N9</accession>
<keyword evidence="3 5" id="KW-0235">DNA replication</keyword>
<evidence type="ECO:0000256" key="6">
    <source>
        <dbReference type="SAM" id="MobiDB-lite"/>
    </source>
</evidence>
<feature type="domain" description="Origin recognition complex subunit 2 RecA-like" evidence="7">
    <location>
        <begin position="223"/>
        <end position="387"/>
    </location>
</feature>
<dbReference type="InterPro" id="IPR056773">
    <property type="entry name" value="WHD_ORC2"/>
</dbReference>
<comment type="subcellular location">
    <subcellularLocation>
        <location evidence="1 5">Nucleus</location>
    </subcellularLocation>
</comment>
<evidence type="ECO:0000313" key="9">
    <source>
        <dbReference type="EMBL" id="KAF2219700.1"/>
    </source>
</evidence>
<evidence type="ECO:0000256" key="2">
    <source>
        <dbReference type="ARBA" id="ARBA00007421"/>
    </source>
</evidence>
<comment type="similarity">
    <text evidence="2 5">Belongs to the ORC2 family.</text>
</comment>
<comment type="function">
    <text evidence="5">Component of the origin recognition complex (ORC) that binds origins of replication. DNA-binding is ATP-dependent. ORC is required to assemble the pre-replication complex necessary to initiate DNA replication.</text>
</comment>
<dbReference type="GO" id="GO:0005664">
    <property type="term" value="C:nuclear origin of replication recognition complex"/>
    <property type="evidence" value="ECO:0007669"/>
    <property type="project" value="UniProtKB-UniRule"/>
</dbReference>
<dbReference type="GO" id="GO:0003688">
    <property type="term" value="F:DNA replication origin binding"/>
    <property type="evidence" value="ECO:0007669"/>
    <property type="project" value="UniProtKB-UniRule"/>
</dbReference>
<feature type="region of interest" description="Disordered" evidence="6">
    <location>
        <begin position="133"/>
        <end position="177"/>
    </location>
</feature>
<feature type="compositionally biased region" description="Acidic residues" evidence="6">
    <location>
        <begin position="133"/>
        <end position="143"/>
    </location>
</feature>
<evidence type="ECO:0000259" key="8">
    <source>
        <dbReference type="Pfam" id="PF24882"/>
    </source>
</evidence>
<sequence length="585" mass="64256">MARKRVSEAAPDGEKTPKKIKSAVLAAQEVGSTTNSPAQTPSKLRSILKVAENGPHEETPKSVRKVLFSQPATPHEQDDPTSHESPLAKARRLDSSARRKSNRRLLEQSNIDEEDGIEDEEALAEQILAAQDEEDISQLDDETTSAPDTPSKTPRPRGRPKGRRKERTPTPDLDLPPHELFFFQNRAGGAKTSTNSLPSTALLNHETYFAKIAEYTDPHAHDIAQLSRHHHRAFDQWTFELSQGFSLCLYGYGSKRSLLTSFATHLHNSQPTPPTIIVINAYNPALTIKSLLTTLSSVLAPNLKLPSAPAATIEALLSHLSTSPPPHPYYLIIHSLDAPPLRKHTSLITTLSTSPSISLITSFDTPTFPLLLPLPLLSQLRPLYHDATTFMPYTAELPAVDEVNALLSRSGRRVGGKDGVVFVLRSLPENARGLFRILVSEQLTAMEGAGVEEYVPRDDDGEGGVGGDEEEGFSDAEEVGTGRRTKVRGKGRPEKKAKKKGGKDGGQGTGTGTGREERTDGVEYRLLYHKAVEEFVCSSEMGFRTLLKEFYDHQIVESRKHGMGTERLVVPFGRGELEGMLEELI</sequence>
<dbReference type="Pfam" id="PF24882">
    <property type="entry name" value="WHD_ORC2"/>
    <property type="match status" value="1"/>
</dbReference>
<feature type="region of interest" description="Disordered" evidence="6">
    <location>
        <begin position="52"/>
        <end position="118"/>
    </location>
</feature>
<dbReference type="InterPro" id="IPR007220">
    <property type="entry name" value="ORC2"/>
</dbReference>
<comment type="subunit">
    <text evidence="5">Component of the origin recognition complex (ORC).</text>
</comment>
<evidence type="ECO:0000259" key="7">
    <source>
        <dbReference type="Pfam" id="PF04084"/>
    </source>
</evidence>
<feature type="compositionally biased region" description="Basic residues" evidence="6">
    <location>
        <begin position="154"/>
        <end position="166"/>
    </location>
</feature>
<dbReference type="Pfam" id="PF04084">
    <property type="entry name" value="RecA-like_ORC2"/>
    <property type="match status" value="1"/>
</dbReference>
<feature type="region of interest" description="Disordered" evidence="6">
    <location>
        <begin position="1"/>
        <end position="21"/>
    </location>
</feature>
<dbReference type="OrthoDB" id="346673at2759"/>